<keyword evidence="1" id="KW-1133">Transmembrane helix</keyword>
<dbReference type="AlphaFoldDB" id="A0A6A6V7T0"/>
<keyword evidence="1" id="KW-0472">Membrane</keyword>
<protein>
    <submittedName>
        <fullName evidence="2">Uncharacterized protein</fullName>
    </submittedName>
</protein>
<organism evidence="2 3">
    <name type="scientific">Sporormia fimetaria CBS 119925</name>
    <dbReference type="NCBI Taxonomy" id="1340428"/>
    <lineage>
        <taxon>Eukaryota</taxon>
        <taxon>Fungi</taxon>
        <taxon>Dikarya</taxon>
        <taxon>Ascomycota</taxon>
        <taxon>Pezizomycotina</taxon>
        <taxon>Dothideomycetes</taxon>
        <taxon>Pleosporomycetidae</taxon>
        <taxon>Pleosporales</taxon>
        <taxon>Sporormiaceae</taxon>
        <taxon>Sporormia</taxon>
    </lineage>
</organism>
<evidence type="ECO:0000256" key="1">
    <source>
        <dbReference type="SAM" id="Phobius"/>
    </source>
</evidence>
<evidence type="ECO:0000313" key="3">
    <source>
        <dbReference type="Proteomes" id="UP000799440"/>
    </source>
</evidence>
<gene>
    <name evidence="2" type="ORF">M011DRAFT_478516</name>
</gene>
<dbReference type="PANTHER" id="PTHR41390:SF1">
    <property type="entry name" value="NADH-UBIQUINONE OXIDOREDUCTASE 213 KDA SUBUNIT"/>
    <property type="match status" value="1"/>
</dbReference>
<evidence type="ECO:0000313" key="2">
    <source>
        <dbReference type="EMBL" id="KAF2746133.1"/>
    </source>
</evidence>
<keyword evidence="1" id="KW-0812">Transmembrane</keyword>
<proteinExistence type="predicted"/>
<accession>A0A6A6V7T0</accession>
<feature type="transmembrane region" description="Helical" evidence="1">
    <location>
        <begin position="20"/>
        <end position="38"/>
    </location>
</feature>
<dbReference type="EMBL" id="MU006579">
    <property type="protein sequence ID" value="KAF2746133.1"/>
    <property type="molecule type" value="Genomic_DNA"/>
</dbReference>
<dbReference type="PANTHER" id="PTHR41390">
    <property type="entry name" value="CHROMOSOME 7, WHOLE GENOME SHOTGUN SEQUENCE"/>
    <property type="match status" value="1"/>
</dbReference>
<name>A0A6A6V7T0_9PLEO</name>
<dbReference type="OrthoDB" id="5565730at2759"/>
<reference evidence="2" key="1">
    <citation type="journal article" date="2020" name="Stud. Mycol.">
        <title>101 Dothideomycetes genomes: a test case for predicting lifestyles and emergence of pathogens.</title>
        <authorList>
            <person name="Haridas S."/>
            <person name="Albert R."/>
            <person name="Binder M."/>
            <person name="Bloem J."/>
            <person name="Labutti K."/>
            <person name="Salamov A."/>
            <person name="Andreopoulos B."/>
            <person name="Baker S."/>
            <person name="Barry K."/>
            <person name="Bills G."/>
            <person name="Bluhm B."/>
            <person name="Cannon C."/>
            <person name="Castanera R."/>
            <person name="Culley D."/>
            <person name="Daum C."/>
            <person name="Ezra D."/>
            <person name="Gonzalez J."/>
            <person name="Henrissat B."/>
            <person name="Kuo A."/>
            <person name="Liang C."/>
            <person name="Lipzen A."/>
            <person name="Lutzoni F."/>
            <person name="Magnuson J."/>
            <person name="Mondo S."/>
            <person name="Nolan M."/>
            <person name="Ohm R."/>
            <person name="Pangilinan J."/>
            <person name="Park H.-J."/>
            <person name="Ramirez L."/>
            <person name="Alfaro M."/>
            <person name="Sun H."/>
            <person name="Tritt A."/>
            <person name="Yoshinaga Y."/>
            <person name="Zwiers L.-H."/>
            <person name="Turgeon B."/>
            <person name="Goodwin S."/>
            <person name="Spatafora J."/>
            <person name="Crous P."/>
            <person name="Grigoriev I."/>
        </authorList>
    </citation>
    <scope>NUCLEOTIDE SEQUENCE</scope>
    <source>
        <strain evidence="2">CBS 119925</strain>
    </source>
</reference>
<keyword evidence="3" id="KW-1185">Reference proteome</keyword>
<sequence>MGAPEPGQVFDLSQTLTQAGKVGAVSAIPGLLSGGLIAQLHKRNGLWFSALSGTQFFIIGSTFWAVRSCVLEQAQIRNAWNKSRGSPLIPVPGPPSSSEKVRATTISSAVTGAIIGQLFRGRSNVIPGAIAFSIIGWSGQHAWNWNERKRLGQREKEAAVAEGQGQEELNWLQRIAMKKWSPMSILTDEKYEELLNEKILSVEAEIALIDQRMHEYRKEMEKQRTAPTVQPEQKN</sequence>
<feature type="transmembrane region" description="Helical" evidence="1">
    <location>
        <begin position="45"/>
        <end position="66"/>
    </location>
</feature>
<dbReference type="Proteomes" id="UP000799440">
    <property type="component" value="Unassembled WGS sequence"/>
</dbReference>